<feature type="signal peptide" evidence="9">
    <location>
        <begin position="1"/>
        <end position="23"/>
    </location>
</feature>
<evidence type="ECO:0000259" key="10">
    <source>
        <dbReference type="Pfam" id="PF13206"/>
    </source>
</evidence>
<gene>
    <name evidence="11" type="ORF">TEOVI_000756200</name>
</gene>
<comment type="caution">
    <text evidence="11">The sequence shown here is derived from an EMBL/GenBank/DDBJ whole genome shotgun (WGS) entry which is preliminary data.</text>
</comment>
<keyword evidence="12" id="KW-1185">Reference proteome</keyword>
<sequence length="361" mass="40630">MCGIKYCVVLFALVLRTSIFGEGKIVNEDEFGALCGMINFAKGALQRVEEAQEVNKSLTKIGSRCLELAGDVKLSNTCIDNNDESCEYSKVFWDAAKLSMSEGNAGKESLDDEKLEKVKQVASAAETIYGNMTKRHWVLNGDIIKQMLNRALYGIPHQPKKMRERSATRKRVCEEDVSQPEVNQGPVSLSRDLLCLCATDRKSRRKTKLCCENCVSGENRRVWRPRNDAQKRWNFLVSQCSNVEGHKEGFAKLVEKFRRSLNHRVDGCSGTMYVLGKHKKQLFWPLEFLSGYVPGPGVHYIINTRAGMVEDIPWLGELREIATLMGDLSEDNVEGRELKSAIEKLEGDLEELFPTGGVRRG</sequence>
<keyword evidence="4" id="KW-0336">GPI-anchor</keyword>
<dbReference type="GeneID" id="92381496"/>
<proteinExistence type="predicted"/>
<evidence type="ECO:0000256" key="2">
    <source>
        <dbReference type="ARBA" id="ARBA00004609"/>
    </source>
</evidence>
<evidence type="ECO:0000256" key="3">
    <source>
        <dbReference type="ARBA" id="ARBA00022475"/>
    </source>
</evidence>
<evidence type="ECO:0000256" key="9">
    <source>
        <dbReference type="SAM" id="SignalP"/>
    </source>
</evidence>
<name>A0A1G4I0M8_TRYEQ</name>
<protein>
    <submittedName>
        <fullName evidence="11">Variant Surface Glycoprotein, putative</fullName>
    </submittedName>
</protein>
<keyword evidence="7" id="KW-0325">Glycoprotein</keyword>
<evidence type="ECO:0000313" key="11">
    <source>
        <dbReference type="EMBL" id="SCU65241.1"/>
    </source>
</evidence>
<feature type="chain" id="PRO_5009235078" evidence="9">
    <location>
        <begin position="24"/>
        <end position="361"/>
    </location>
</feature>
<evidence type="ECO:0000256" key="8">
    <source>
        <dbReference type="ARBA" id="ARBA00023288"/>
    </source>
</evidence>
<dbReference type="Pfam" id="PF13206">
    <property type="entry name" value="VSG_B"/>
    <property type="match status" value="1"/>
</dbReference>
<accession>A0A1G4I0M8</accession>
<evidence type="ECO:0000256" key="1">
    <source>
        <dbReference type="ARBA" id="ARBA00002523"/>
    </source>
</evidence>
<dbReference type="GO" id="GO:0005886">
    <property type="term" value="C:plasma membrane"/>
    <property type="evidence" value="ECO:0007669"/>
    <property type="project" value="UniProtKB-SubCell"/>
</dbReference>
<dbReference type="VEuPathDB" id="TriTrypDB:TEOVI_000756200"/>
<keyword evidence="3" id="KW-1003">Cell membrane</keyword>
<evidence type="ECO:0000256" key="6">
    <source>
        <dbReference type="ARBA" id="ARBA00023136"/>
    </source>
</evidence>
<keyword evidence="8" id="KW-0449">Lipoprotein</keyword>
<dbReference type="EMBL" id="CZPT02000251">
    <property type="protein sequence ID" value="SCU65241.1"/>
    <property type="molecule type" value="Genomic_DNA"/>
</dbReference>
<dbReference type="AlphaFoldDB" id="A0A1G4I0M8"/>
<evidence type="ECO:0000256" key="5">
    <source>
        <dbReference type="ARBA" id="ARBA00022729"/>
    </source>
</evidence>
<feature type="domain" description="Trypanosome variant surface glycoprotein B-type N-terminal" evidence="10">
    <location>
        <begin position="9"/>
        <end position="344"/>
    </location>
</feature>
<keyword evidence="6" id="KW-0472">Membrane</keyword>
<dbReference type="RefSeq" id="XP_067076871.1">
    <property type="nucleotide sequence ID" value="XM_067220770.1"/>
</dbReference>
<comment type="function">
    <text evidence="1">VSG forms a coat on the surface of the parasite. The trypanosome evades the immune response of the host by expressing a series of antigenically distinct VSGs from an estimated 1000 VSG genes.</text>
</comment>
<comment type="subcellular location">
    <subcellularLocation>
        <location evidence="2">Cell membrane</location>
        <topology evidence="2">Lipid-anchor</topology>
        <topology evidence="2">GPI-anchor</topology>
    </subcellularLocation>
</comment>
<evidence type="ECO:0000256" key="7">
    <source>
        <dbReference type="ARBA" id="ARBA00023180"/>
    </source>
</evidence>
<dbReference type="GO" id="GO:0098552">
    <property type="term" value="C:side of membrane"/>
    <property type="evidence" value="ECO:0007669"/>
    <property type="project" value="UniProtKB-KW"/>
</dbReference>
<keyword evidence="5 9" id="KW-0732">Signal</keyword>
<dbReference type="InterPro" id="IPR025932">
    <property type="entry name" value="Trypano_VSG_B_N_dom"/>
</dbReference>
<evidence type="ECO:0000313" key="12">
    <source>
        <dbReference type="Proteomes" id="UP000195570"/>
    </source>
</evidence>
<reference evidence="11" key="1">
    <citation type="submission" date="2016-09" db="EMBL/GenBank/DDBJ databases">
        <authorList>
            <person name="Hebert L."/>
            <person name="Moumen B."/>
        </authorList>
    </citation>
    <scope>NUCLEOTIDE SEQUENCE [LARGE SCALE GENOMIC DNA]</scope>
    <source>
        <strain evidence="11">OVI</strain>
    </source>
</reference>
<evidence type="ECO:0000256" key="4">
    <source>
        <dbReference type="ARBA" id="ARBA00022622"/>
    </source>
</evidence>
<dbReference type="Proteomes" id="UP000195570">
    <property type="component" value="Unassembled WGS sequence"/>
</dbReference>
<organism evidence="11 12">
    <name type="scientific">Trypanosoma equiperdum</name>
    <dbReference type="NCBI Taxonomy" id="5694"/>
    <lineage>
        <taxon>Eukaryota</taxon>
        <taxon>Discoba</taxon>
        <taxon>Euglenozoa</taxon>
        <taxon>Kinetoplastea</taxon>
        <taxon>Metakinetoplastina</taxon>
        <taxon>Trypanosomatida</taxon>
        <taxon>Trypanosomatidae</taxon>
        <taxon>Trypanosoma</taxon>
    </lineage>
</organism>